<gene>
    <name evidence="1" type="ORF">BACCOP_00644</name>
</gene>
<dbReference type="EMBL" id="ABIY02000057">
    <property type="protein sequence ID" value="EDV02244.1"/>
    <property type="molecule type" value="Genomic_DNA"/>
</dbReference>
<name>B3JFJ4_9BACT</name>
<evidence type="ECO:0000313" key="1">
    <source>
        <dbReference type="EMBL" id="EDV02244.1"/>
    </source>
</evidence>
<dbReference type="STRING" id="470145.BACCOP_00644"/>
<proteinExistence type="predicted"/>
<organism evidence="1 2">
    <name type="scientific">Phocaeicola coprocola DSM 17136</name>
    <dbReference type="NCBI Taxonomy" id="470145"/>
    <lineage>
        <taxon>Bacteria</taxon>
        <taxon>Pseudomonadati</taxon>
        <taxon>Bacteroidota</taxon>
        <taxon>Bacteroidia</taxon>
        <taxon>Bacteroidales</taxon>
        <taxon>Bacteroidaceae</taxon>
        <taxon>Phocaeicola</taxon>
    </lineage>
</organism>
<dbReference type="Proteomes" id="UP000003146">
    <property type="component" value="Unassembled WGS sequence"/>
</dbReference>
<accession>B3JFJ4</accession>
<protein>
    <submittedName>
        <fullName evidence="1">Uncharacterized protein</fullName>
    </submittedName>
</protein>
<dbReference type="AlphaFoldDB" id="B3JFJ4"/>
<reference evidence="1 2" key="1">
    <citation type="submission" date="2008-04" db="EMBL/GenBank/DDBJ databases">
        <title>Draft genome sequence of Bacteroides coprocola (DSM 17136).</title>
        <authorList>
            <person name="Sudarsanam P."/>
            <person name="Ley R."/>
            <person name="Guruge J."/>
            <person name="Turnbaugh P.J."/>
            <person name="Mahowald M."/>
            <person name="Liep D."/>
            <person name="Gordon J."/>
        </authorList>
    </citation>
    <scope>NUCLEOTIDE SEQUENCE [LARGE SCALE GENOMIC DNA]</scope>
    <source>
        <strain evidence="1 2">DSM 17136</strain>
    </source>
</reference>
<sequence length="48" mass="5301">MPRGFLFLHEGRKNAAGSCPSGECPSTSRCRLALPEFLKPYGQHPQEV</sequence>
<comment type="caution">
    <text evidence="1">The sequence shown here is derived from an EMBL/GenBank/DDBJ whole genome shotgun (WGS) entry which is preliminary data.</text>
</comment>
<reference evidence="1 2" key="2">
    <citation type="submission" date="2008-04" db="EMBL/GenBank/DDBJ databases">
        <authorList>
            <person name="Fulton L."/>
            <person name="Clifton S."/>
            <person name="Fulton B."/>
            <person name="Xu J."/>
            <person name="Minx P."/>
            <person name="Pepin K.H."/>
            <person name="Johnson M."/>
            <person name="Thiruvilangam P."/>
            <person name="Bhonagiri V."/>
            <person name="Nash W.E."/>
            <person name="Mardis E.R."/>
            <person name="Wilson R.K."/>
        </authorList>
    </citation>
    <scope>NUCLEOTIDE SEQUENCE [LARGE SCALE GENOMIC DNA]</scope>
    <source>
        <strain evidence="1 2">DSM 17136</strain>
    </source>
</reference>
<evidence type="ECO:0000313" key="2">
    <source>
        <dbReference type="Proteomes" id="UP000003146"/>
    </source>
</evidence>
<dbReference type="HOGENOM" id="CLU_3149345_0_0_10"/>